<evidence type="ECO:0000313" key="5">
    <source>
        <dbReference type="EMBL" id="QBM89887.1"/>
    </source>
</evidence>
<proteinExistence type="inferred from homology"/>
<sequence>MPIDIISTAIFDGPEKIPGWPYLKTYVPVLAGLSAMKWYFGGTTNPWKRELHGKVFIVTGGTAGLGAAVTYDLAQKGAQVILLCRSIDDPFTVDFIDDMRAQTDNFMIYAEQCDLLLLHSVRLFATKWLDNQPPRRLDGVICCASETIPRGKARQVSVDGAEAQIAVNYLAHFHLLTLLKPSLHVQPPDRDVRVVFTTCASQALAEIDPQDLLWESRKYPAKKPWAVYGTSKLLLGMFARLFQRSLVAYERADKSPCNIRVSIVNPGFMRTPSTRRFISMGTLWGLFLYVLLFPVWFIFLKLATQGAQLILFAVLAPILGAQDGGNLIQECAILTKGRREYFDYELQDDVAAKTQQEIDKLEKLSAIERKKQEKALGLDKQKQKEAEQKKADLREKPATDDDLTYKLNMMRKSMGLPMGSDAGSLFTPDDMADATGASKKSRKNKKQKARKR</sequence>
<feature type="compositionally biased region" description="Basic and acidic residues" evidence="3">
    <location>
        <begin position="375"/>
        <end position="399"/>
    </location>
</feature>
<dbReference type="STRING" id="2163413.A0A4P6XQR9"/>
<name>A0A4P6XQR9_9ASCO</name>
<feature type="transmembrane region" description="Helical" evidence="4">
    <location>
        <begin position="277"/>
        <end position="299"/>
    </location>
</feature>
<evidence type="ECO:0000256" key="4">
    <source>
        <dbReference type="SAM" id="Phobius"/>
    </source>
</evidence>
<feature type="region of interest" description="Disordered" evidence="3">
    <location>
        <begin position="375"/>
        <end position="452"/>
    </location>
</feature>
<accession>A0A4P6XQR9</accession>
<dbReference type="PANTHER" id="PTHR24320">
    <property type="entry name" value="RETINOL DEHYDROGENASE"/>
    <property type="match status" value="1"/>
</dbReference>
<dbReference type="Proteomes" id="UP000292447">
    <property type="component" value="Chromosome V"/>
</dbReference>
<protein>
    <submittedName>
        <fullName evidence="5">NAD(P)-dependent dehydrogenase, short-chain alcohol dehydrogenase family</fullName>
    </submittedName>
</protein>
<evidence type="ECO:0000256" key="1">
    <source>
        <dbReference type="ARBA" id="ARBA00006484"/>
    </source>
</evidence>
<dbReference type="InterPro" id="IPR036291">
    <property type="entry name" value="NAD(P)-bd_dom_sf"/>
</dbReference>
<dbReference type="GO" id="GO:0016491">
    <property type="term" value="F:oxidoreductase activity"/>
    <property type="evidence" value="ECO:0007669"/>
    <property type="project" value="UniProtKB-KW"/>
</dbReference>
<dbReference type="PRINTS" id="PR00081">
    <property type="entry name" value="GDHRDH"/>
</dbReference>
<dbReference type="PANTHER" id="PTHR24320:SF285">
    <property type="entry name" value="RETINOL DEHYDROGENASE 14"/>
    <property type="match status" value="1"/>
</dbReference>
<dbReference type="SUPFAM" id="SSF51735">
    <property type="entry name" value="NAD(P)-binding Rossmann-fold domains"/>
    <property type="match status" value="1"/>
</dbReference>
<evidence type="ECO:0000256" key="2">
    <source>
        <dbReference type="ARBA" id="ARBA00023002"/>
    </source>
</evidence>
<dbReference type="Pfam" id="PF00106">
    <property type="entry name" value="adh_short"/>
    <property type="match status" value="1"/>
</dbReference>
<dbReference type="EMBL" id="CP034460">
    <property type="protein sequence ID" value="QBM89887.1"/>
    <property type="molecule type" value="Genomic_DNA"/>
</dbReference>
<dbReference type="AlphaFoldDB" id="A0A4P6XQR9"/>
<keyword evidence="6" id="KW-1185">Reference proteome</keyword>
<dbReference type="Gene3D" id="3.40.50.720">
    <property type="entry name" value="NAD(P)-binding Rossmann-like Domain"/>
    <property type="match status" value="1"/>
</dbReference>
<keyword evidence="4" id="KW-1133">Transmembrane helix</keyword>
<feature type="compositionally biased region" description="Basic residues" evidence="3">
    <location>
        <begin position="439"/>
        <end position="452"/>
    </location>
</feature>
<gene>
    <name evidence="5" type="primary">MPUL0E01210</name>
    <name evidence="5" type="ORF">METSCH_E01210</name>
</gene>
<keyword evidence="4" id="KW-0812">Transmembrane</keyword>
<comment type="similarity">
    <text evidence="1">Belongs to the short-chain dehydrogenases/reductases (SDR) family.</text>
</comment>
<keyword evidence="4" id="KW-0472">Membrane</keyword>
<evidence type="ECO:0000313" key="6">
    <source>
        <dbReference type="Proteomes" id="UP000292447"/>
    </source>
</evidence>
<dbReference type="InterPro" id="IPR002347">
    <property type="entry name" value="SDR_fam"/>
</dbReference>
<reference evidence="6" key="1">
    <citation type="submission" date="2019-03" db="EMBL/GenBank/DDBJ databases">
        <title>Snf2 controls pulcherriminic acid biosynthesis and connects pigmentation and antifungal activity of the yeast Metschnikowia pulcherrima.</title>
        <authorList>
            <person name="Gore-Lloyd D."/>
            <person name="Sumann I."/>
            <person name="Brachmann A.O."/>
            <person name="Schneeberger K."/>
            <person name="Ortiz-Merino R.A."/>
            <person name="Moreno-Beltran M."/>
            <person name="Schlaefli M."/>
            <person name="Kirner P."/>
            <person name="Santos Kron A."/>
            <person name="Wolfe K.H."/>
            <person name="Piel J."/>
            <person name="Ahrens C.H."/>
            <person name="Henk D."/>
            <person name="Freimoser F.M."/>
        </authorList>
    </citation>
    <scope>NUCLEOTIDE SEQUENCE [LARGE SCALE GENOMIC DNA]</scope>
    <source>
        <strain evidence="6">APC 1.2</strain>
    </source>
</reference>
<organism evidence="5 6">
    <name type="scientific">Metschnikowia aff. pulcherrima</name>
    <dbReference type="NCBI Taxonomy" id="2163413"/>
    <lineage>
        <taxon>Eukaryota</taxon>
        <taxon>Fungi</taxon>
        <taxon>Dikarya</taxon>
        <taxon>Ascomycota</taxon>
        <taxon>Saccharomycotina</taxon>
        <taxon>Pichiomycetes</taxon>
        <taxon>Metschnikowiaceae</taxon>
        <taxon>Metschnikowia</taxon>
    </lineage>
</organism>
<evidence type="ECO:0000256" key="3">
    <source>
        <dbReference type="SAM" id="MobiDB-lite"/>
    </source>
</evidence>
<keyword evidence="2" id="KW-0560">Oxidoreductase</keyword>